<dbReference type="InterPro" id="IPR027417">
    <property type="entry name" value="P-loop_NTPase"/>
</dbReference>
<dbReference type="eggNOG" id="arCOG07293">
    <property type="taxonomic scope" value="Archaea"/>
</dbReference>
<organism evidence="1 2">
    <name type="scientific">Metallosphaera cuprina (strain Ar-4)</name>
    <dbReference type="NCBI Taxonomy" id="1006006"/>
    <lineage>
        <taxon>Archaea</taxon>
        <taxon>Thermoproteota</taxon>
        <taxon>Thermoprotei</taxon>
        <taxon>Sulfolobales</taxon>
        <taxon>Sulfolobaceae</taxon>
        <taxon>Metallosphaera</taxon>
    </lineage>
</organism>
<dbReference type="PATRIC" id="fig|1006006.8.peg.642"/>
<proteinExistence type="predicted"/>
<gene>
    <name evidence="1" type="ordered locus">Mcup_0641</name>
</gene>
<dbReference type="EMBL" id="CP002656">
    <property type="protein sequence ID" value="AEB94746.1"/>
    <property type="molecule type" value="Genomic_DNA"/>
</dbReference>
<keyword evidence="2" id="KW-1185">Reference proteome</keyword>
<dbReference type="Gene3D" id="3.40.50.300">
    <property type="entry name" value="P-loop containing nucleotide triphosphate hydrolases"/>
    <property type="match status" value="1"/>
</dbReference>
<dbReference type="SUPFAM" id="SSF52540">
    <property type="entry name" value="P-loop containing nucleoside triphosphate hydrolases"/>
    <property type="match status" value="1"/>
</dbReference>
<evidence type="ECO:0000313" key="2">
    <source>
        <dbReference type="Proteomes" id="UP000007812"/>
    </source>
</evidence>
<dbReference type="HOGENOM" id="CLU_1574955_0_0_2"/>
<accession>F4G156</accession>
<name>F4G156_METCR</name>
<sequence length="169" mass="19457">MDGTDYMAEKGNLKIISASPQFSRSSDIKKMRNVYDDILEETDVFIIDNGVHIYDDEVSNEMILFYEKRNEPTHIIAVSNPQEFVINSTERMIEIYVTLLHNVSDNARAVLEYFIINMINTKTNFKVNVKPFLGVVEIPLYRDLSFNGFWNAEVPKEVALIASKIETLI</sequence>
<protein>
    <submittedName>
        <fullName evidence="1">Uncharacterized protein</fullName>
    </submittedName>
</protein>
<reference evidence="1 2" key="1">
    <citation type="journal article" date="2011" name="J. Bacteriol.">
        <title>Complete genome sequence of Metallosphaera cuprina, a metal sulfide-oxidizing archaeon from a hot spring.</title>
        <authorList>
            <person name="Liu L.J."/>
            <person name="You X.Y."/>
            <person name="Zheng H."/>
            <person name="Wang S."/>
            <person name="Jiang C.Y."/>
            <person name="Liu S.J."/>
        </authorList>
    </citation>
    <scope>NUCLEOTIDE SEQUENCE [LARGE SCALE GENOMIC DNA]</scope>
    <source>
        <strain evidence="1 2">Ar-4</strain>
    </source>
</reference>
<dbReference type="Proteomes" id="UP000007812">
    <property type="component" value="Chromosome"/>
</dbReference>
<dbReference type="AlphaFoldDB" id="F4G156"/>
<dbReference type="KEGG" id="mcn:Mcup_0641"/>
<evidence type="ECO:0000313" key="1">
    <source>
        <dbReference type="EMBL" id="AEB94746.1"/>
    </source>
</evidence>
<dbReference type="STRING" id="1006006.Mcup_0641"/>